<organism evidence="2 3">
    <name type="scientific">Archangium lansingense</name>
    <dbReference type="NCBI Taxonomy" id="2995310"/>
    <lineage>
        <taxon>Bacteria</taxon>
        <taxon>Pseudomonadati</taxon>
        <taxon>Myxococcota</taxon>
        <taxon>Myxococcia</taxon>
        <taxon>Myxococcales</taxon>
        <taxon>Cystobacterineae</taxon>
        <taxon>Archangiaceae</taxon>
        <taxon>Archangium</taxon>
    </lineage>
</organism>
<gene>
    <name evidence="2" type="ORF">OV287_47260</name>
</gene>
<feature type="region of interest" description="Disordered" evidence="1">
    <location>
        <begin position="103"/>
        <end position="130"/>
    </location>
</feature>
<evidence type="ECO:0000256" key="1">
    <source>
        <dbReference type="SAM" id="MobiDB-lite"/>
    </source>
</evidence>
<dbReference type="RefSeq" id="WP_267540645.1">
    <property type="nucleotide sequence ID" value="NZ_JAPNKA010000001.1"/>
</dbReference>
<dbReference type="Proteomes" id="UP001207654">
    <property type="component" value="Unassembled WGS sequence"/>
</dbReference>
<evidence type="ECO:0000313" key="2">
    <source>
        <dbReference type="EMBL" id="MCY1082068.1"/>
    </source>
</evidence>
<evidence type="ECO:0000313" key="3">
    <source>
        <dbReference type="Proteomes" id="UP001207654"/>
    </source>
</evidence>
<proteinExistence type="predicted"/>
<dbReference type="EMBL" id="JAPNKA010000001">
    <property type="protein sequence ID" value="MCY1082068.1"/>
    <property type="molecule type" value="Genomic_DNA"/>
</dbReference>
<protein>
    <submittedName>
        <fullName evidence="2">Uncharacterized protein</fullName>
    </submittedName>
</protein>
<reference evidence="2 3" key="1">
    <citation type="submission" date="2022-11" db="EMBL/GenBank/DDBJ databases">
        <title>Minimal conservation of predation-associated metabolite biosynthetic gene clusters underscores biosynthetic potential of Myxococcota including descriptions for ten novel species: Archangium lansinium sp. nov., Myxococcus landrumus sp. nov., Nannocystis bai.</title>
        <authorList>
            <person name="Ahearne A."/>
            <person name="Stevens C."/>
            <person name="Phillips K."/>
        </authorList>
    </citation>
    <scope>NUCLEOTIDE SEQUENCE [LARGE SCALE GENOMIC DNA]</scope>
    <source>
        <strain evidence="2 3">MIWBW</strain>
    </source>
</reference>
<feature type="compositionally biased region" description="Gly residues" evidence="1">
    <location>
        <begin position="109"/>
        <end position="119"/>
    </location>
</feature>
<accession>A0ABT4AK40</accession>
<comment type="caution">
    <text evidence="2">The sequence shown here is derived from an EMBL/GenBank/DDBJ whole genome shotgun (WGS) entry which is preliminary data.</text>
</comment>
<name>A0ABT4AK40_9BACT</name>
<keyword evidence="3" id="KW-1185">Reference proteome</keyword>
<sequence length="130" mass="14204">MNWTHEARLYALRERAQRETPLARHLLCAPDNRAMEARRRRTKVVEMLTAGKRLAVFSIREGKGGSIWVRAGSAFVNKDGSLNVLLDVLPLDGKLHVREAGDKKDTVQAGGGGRYGMEGGLDSLPVGGHS</sequence>